<protein>
    <recommendedName>
        <fullName evidence="9">Ferritin</fullName>
        <ecNumber evidence="9">1.16.3.1</ecNumber>
    </recommendedName>
</protein>
<dbReference type="Proteomes" id="UP000663829">
    <property type="component" value="Unassembled WGS sequence"/>
</dbReference>
<dbReference type="EMBL" id="CAJNOQ010000621">
    <property type="protein sequence ID" value="CAF0821522.1"/>
    <property type="molecule type" value="Genomic_DNA"/>
</dbReference>
<dbReference type="EMBL" id="CAJOBA010041266">
    <property type="protein sequence ID" value="CAF4110750.1"/>
    <property type="molecule type" value="Genomic_DNA"/>
</dbReference>
<dbReference type="GO" id="GO:0004322">
    <property type="term" value="F:ferroxidase activity"/>
    <property type="evidence" value="ECO:0007669"/>
    <property type="project" value="UniProtKB-EC"/>
</dbReference>
<dbReference type="GO" id="GO:0005737">
    <property type="term" value="C:cytoplasm"/>
    <property type="evidence" value="ECO:0007669"/>
    <property type="project" value="TreeGrafter"/>
</dbReference>
<evidence type="ECO:0000256" key="3">
    <source>
        <dbReference type="ARBA" id="ARBA00022723"/>
    </source>
</evidence>
<dbReference type="GO" id="GO:0006826">
    <property type="term" value="P:iron ion transport"/>
    <property type="evidence" value="ECO:0007669"/>
    <property type="project" value="InterPro"/>
</dbReference>
<evidence type="ECO:0000256" key="7">
    <source>
        <dbReference type="ARBA" id="ARBA00047990"/>
    </source>
</evidence>
<keyword evidence="10" id="KW-0732">Signal</keyword>
<feature type="domain" description="Ferritin-like diiron" evidence="11">
    <location>
        <begin position="15"/>
        <end position="164"/>
    </location>
</feature>
<evidence type="ECO:0000313" key="13">
    <source>
        <dbReference type="EMBL" id="CAF1304032.1"/>
    </source>
</evidence>
<evidence type="ECO:0000256" key="8">
    <source>
        <dbReference type="PIRSR" id="PIRSR601519-1"/>
    </source>
</evidence>
<dbReference type="PANTHER" id="PTHR11431">
    <property type="entry name" value="FERRITIN"/>
    <property type="match status" value="1"/>
</dbReference>
<comment type="function">
    <text evidence="6">Stores iron in a soluble, non-toxic, readily available form. Important for iron homeostasis. Has ferroxidase activity. Iron is taken up in the ferrous form and deposited as ferric hydroxides after oxidation.</text>
</comment>
<name>A0A813U1T4_9BILA</name>
<sequence>MTKMIFFLILVFIPLMACNELQVYINLQVKREMDASNAYLSFSHRLATNGTYMGFSEYFRQSAEEERQHGQKLIDYWALRNKDTTLSDLVVEDEVVDAKDLIEMIRLAHTMEQKVFISLNNVRTMAHSAKDYSTVHFIEKEMLEEQTTALKLIHDLTRKIERNSDDAKILLNLLDRDLRKNQIKTVKP</sequence>
<reference evidence="12" key="1">
    <citation type="submission" date="2021-02" db="EMBL/GenBank/DDBJ databases">
        <authorList>
            <person name="Nowell W R."/>
        </authorList>
    </citation>
    <scope>NUCLEOTIDE SEQUENCE</scope>
</reference>
<dbReference type="InterPro" id="IPR009078">
    <property type="entry name" value="Ferritin-like_SF"/>
</dbReference>
<dbReference type="EMBL" id="CAJNOK010019684">
    <property type="protein sequence ID" value="CAF1304032.1"/>
    <property type="molecule type" value="Genomic_DNA"/>
</dbReference>
<dbReference type="Proteomes" id="UP000677228">
    <property type="component" value="Unassembled WGS sequence"/>
</dbReference>
<dbReference type="InterPro" id="IPR009040">
    <property type="entry name" value="Ferritin-like_diiron"/>
</dbReference>
<dbReference type="SUPFAM" id="SSF47240">
    <property type="entry name" value="Ferritin-like"/>
    <property type="match status" value="1"/>
</dbReference>
<dbReference type="GO" id="GO:0008198">
    <property type="term" value="F:ferrous iron binding"/>
    <property type="evidence" value="ECO:0007669"/>
    <property type="project" value="TreeGrafter"/>
</dbReference>
<dbReference type="GO" id="GO:0006879">
    <property type="term" value="P:intracellular iron ion homeostasis"/>
    <property type="evidence" value="ECO:0007669"/>
    <property type="project" value="UniProtKB-KW"/>
</dbReference>
<accession>A0A813U1T4</accession>
<gene>
    <name evidence="12" type="ORF">GPM918_LOCUS4570</name>
    <name evidence="13" type="ORF">OVA965_LOCUS28671</name>
    <name evidence="14" type="ORF">SRO942_LOCUS4571</name>
    <name evidence="15" type="ORF">TMI583_LOCUS29429</name>
</gene>
<evidence type="ECO:0000256" key="6">
    <source>
        <dbReference type="ARBA" id="ARBA00025111"/>
    </source>
</evidence>
<feature type="signal peptide" evidence="10">
    <location>
        <begin position="1"/>
        <end position="18"/>
    </location>
</feature>
<comment type="similarity">
    <text evidence="1 9">Belongs to the ferritin family.</text>
</comment>
<evidence type="ECO:0000313" key="15">
    <source>
        <dbReference type="EMBL" id="CAF4110750.1"/>
    </source>
</evidence>
<proteinExistence type="inferred from homology"/>
<dbReference type="PANTHER" id="PTHR11431:SF75">
    <property type="entry name" value="FERRITIN"/>
    <property type="match status" value="1"/>
</dbReference>
<evidence type="ECO:0000313" key="12">
    <source>
        <dbReference type="EMBL" id="CAF0821522.1"/>
    </source>
</evidence>
<feature type="binding site" evidence="8">
    <location>
        <position position="66"/>
    </location>
    <ligand>
        <name>Fe cation</name>
        <dbReference type="ChEBI" id="CHEBI:24875"/>
        <label>1</label>
    </ligand>
</feature>
<dbReference type="Proteomes" id="UP000681722">
    <property type="component" value="Unassembled WGS sequence"/>
</dbReference>
<keyword evidence="2 9" id="KW-0409">Iron storage</keyword>
<feature type="binding site" evidence="8">
    <location>
        <position position="69"/>
    </location>
    <ligand>
        <name>Fe cation</name>
        <dbReference type="ChEBI" id="CHEBI:24875"/>
        <label>1</label>
    </ligand>
</feature>
<feature type="binding site" evidence="8">
    <location>
        <position position="146"/>
    </location>
    <ligand>
        <name>Fe cation</name>
        <dbReference type="ChEBI" id="CHEBI:24875"/>
        <label>1</label>
    </ligand>
</feature>
<keyword evidence="16" id="KW-1185">Reference proteome</keyword>
<dbReference type="Pfam" id="PF00210">
    <property type="entry name" value="Ferritin"/>
    <property type="match status" value="1"/>
</dbReference>
<comment type="catalytic activity">
    <reaction evidence="7 9">
        <text>4 Fe(2+) + O2 + 4 H(+) = 4 Fe(3+) + 2 H2O</text>
        <dbReference type="Rhea" id="RHEA:11148"/>
        <dbReference type="ChEBI" id="CHEBI:15377"/>
        <dbReference type="ChEBI" id="CHEBI:15378"/>
        <dbReference type="ChEBI" id="CHEBI:15379"/>
        <dbReference type="ChEBI" id="CHEBI:29033"/>
        <dbReference type="ChEBI" id="CHEBI:29034"/>
        <dbReference type="EC" id="1.16.3.1"/>
    </reaction>
</comment>
<evidence type="ECO:0000256" key="9">
    <source>
        <dbReference type="RuleBase" id="RU361145"/>
    </source>
</evidence>
<feature type="chain" id="PRO_5035598298" description="Ferritin" evidence="10">
    <location>
        <begin position="19"/>
        <end position="188"/>
    </location>
</feature>
<evidence type="ECO:0000256" key="5">
    <source>
        <dbReference type="ARBA" id="ARBA00023004"/>
    </source>
</evidence>
<keyword evidence="5 8" id="KW-0408">Iron</keyword>
<evidence type="ECO:0000259" key="11">
    <source>
        <dbReference type="PROSITE" id="PS50905"/>
    </source>
</evidence>
<evidence type="ECO:0000256" key="1">
    <source>
        <dbReference type="ARBA" id="ARBA00007513"/>
    </source>
</evidence>
<dbReference type="OrthoDB" id="186462at2759"/>
<dbReference type="Proteomes" id="UP000682733">
    <property type="component" value="Unassembled WGS sequence"/>
</dbReference>
<organism evidence="12 16">
    <name type="scientific">Didymodactylos carnosus</name>
    <dbReference type="NCBI Taxonomy" id="1234261"/>
    <lineage>
        <taxon>Eukaryota</taxon>
        <taxon>Metazoa</taxon>
        <taxon>Spiralia</taxon>
        <taxon>Gnathifera</taxon>
        <taxon>Rotifera</taxon>
        <taxon>Eurotatoria</taxon>
        <taxon>Bdelloidea</taxon>
        <taxon>Philodinida</taxon>
        <taxon>Philodinidae</taxon>
        <taxon>Didymodactylos</taxon>
    </lineage>
</organism>
<dbReference type="InterPro" id="IPR012347">
    <property type="entry name" value="Ferritin-like"/>
</dbReference>
<comment type="function">
    <text evidence="9">Stores iron in a soluble, non-toxic, readily available form. Important for iron homeostasis. Iron is taken up in the ferrous form and deposited as ferric hydroxides after oxidation.</text>
</comment>
<dbReference type="EC" id="1.16.3.1" evidence="9"/>
<keyword evidence="3 8" id="KW-0479">Metal-binding</keyword>
<evidence type="ECO:0000256" key="4">
    <source>
        <dbReference type="ARBA" id="ARBA00023002"/>
    </source>
</evidence>
<keyword evidence="4 9" id="KW-0560">Oxidoreductase</keyword>
<feature type="binding site" evidence="8">
    <location>
        <position position="112"/>
    </location>
    <ligand>
        <name>Fe cation</name>
        <dbReference type="ChEBI" id="CHEBI:24875"/>
        <label>1</label>
    </ligand>
</feature>
<dbReference type="PROSITE" id="PS50905">
    <property type="entry name" value="FERRITIN_LIKE"/>
    <property type="match status" value="1"/>
</dbReference>
<comment type="caution">
    <text evidence="12">The sequence shown here is derived from an EMBL/GenBank/DDBJ whole genome shotgun (WGS) entry which is preliminary data.</text>
</comment>
<evidence type="ECO:0000256" key="2">
    <source>
        <dbReference type="ARBA" id="ARBA00022434"/>
    </source>
</evidence>
<feature type="binding site" evidence="8">
    <location>
        <position position="32"/>
    </location>
    <ligand>
        <name>Fe cation</name>
        <dbReference type="ChEBI" id="CHEBI:24875"/>
        <label>1</label>
    </ligand>
</feature>
<dbReference type="InterPro" id="IPR001519">
    <property type="entry name" value="Ferritin"/>
</dbReference>
<dbReference type="Gene3D" id="1.20.1260.10">
    <property type="match status" value="1"/>
</dbReference>
<dbReference type="AlphaFoldDB" id="A0A813U1T4"/>
<dbReference type="InterPro" id="IPR008331">
    <property type="entry name" value="Ferritin_DPS_dom"/>
</dbReference>
<evidence type="ECO:0000313" key="14">
    <source>
        <dbReference type="EMBL" id="CAF3607969.1"/>
    </source>
</evidence>
<dbReference type="EMBL" id="CAJOBC010000621">
    <property type="protein sequence ID" value="CAF3607969.1"/>
    <property type="molecule type" value="Genomic_DNA"/>
</dbReference>
<evidence type="ECO:0000313" key="16">
    <source>
        <dbReference type="Proteomes" id="UP000663829"/>
    </source>
</evidence>
<dbReference type="GO" id="GO:0008199">
    <property type="term" value="F:ferric iron binding"/>
    <property type="evidence" value="ECO:0007669"/>
    <property type="project" value="InterPro"/>
</dbReference>
<evidence type="ECO:0000256" key="10">
    <source>
        <dbReference type="SAM" id="SignalP"/>
    </source>
</evidence>